<dbReference type="EMBL" id="CM007648">
    <property type="protein sequence ID" value="ONM18234.1"/>
    <property type="molecule type" value="Genomic_DNA"/>
</dbReference>
<name>A0A1D6ED50_MAIZE</name>
<dbReference type="EMBL" id="CM007648">
    <property type="protein sequence ID" value="ONM18244.1"/>
    <property type="molecule type" value="Genomic_DNA"/>
</dbReference>
<dbReference type="EMBL" id="CM007648">
    <property type="protein sequence ID" value="ONM18233.1"/>
    <property type="molecule type" value="Genomic_DNA"/>
</dbReference>
<sequence>MAHVLPSPHAAAAPTAHPAPSLHTPRDPPASSSPRPQHPPPMAAATPAQGKLLPKSAHGYKISSVQPLAWHKCSDLDPADKISQIPQTSSSERISQPHARIPQPRRSRSFHPRGSPSRSFRPREDPPAVPFILADPSALDRIPLIAATINALLPHEIDGARVEGVGRRCAAAINDVLPICSVILAILPGCQSVFGSPAEAQIYLNGFPMKHHLVAHWHHLCSVETGHLLCWLLTLRTFLVRNCYLVGCSPMQWCCRNFILLQ</sequence>
<feature type="compositionally biased region" description="Polar residues" evidence="1">
    <location>
        <begin position="84"/>
        <end position="94"/>
    </location>
</feature>
<evidence type="ECO:0000256" key="1">
    <source>
        <dbReference type="SAM" id="MobiDB-lite"/>
    </source>
</evidence>
<proteinExistence type="predicted"/>
<accession>A0A1D6ED50</accession>
<dbReference type="EMBL" id="CM007648">
    <property type="protein sequence ID" value="ONM18239.1"/>
    <property type="molecule type" value="Genomic_DNA"/>
</dbReference>
<feature type="compositionally biased region" description="Low complexity" evidence="1">
    <location>
        <begin position="1"/>
        <end position="35"/>
    </location>
</feature>
<feature type="region of interest" description="Disordered" evidence="1">
    <location>
        <begin position="79"/>
        <end position="128"/>
    </location>
</feature>
<reference evidence="2" key="1">
    <citation type="submission" date="2015-12" db="EMBL/GenBank/DDBJ databases">
        <title>Update maize B73 reference genome by single molecule sequencing technologies.</title>
        <authorList>
            <consortium name="Maize Genome Sequencing Project"/>
            <person name="Ware D."/>
        </authorList>
    </citation>
    <scope>NUCLEOTIDE SEQUENCE [LARGE SCALE GENOMIC DNA]</scope>
    <source>
        <tissue evidence="2">Seedling</tissue>
    </source>
</reference>
<dbReference type="EMBL" id="CM007648">
    <property type="protein sequence ID" value="ONM18247.1"/>
    <property type="molecule type" value="Genomic_DNA"/>
</dbReference>
<dbReference type="EMBL" id="CM007648">
    <property type="protein sequence ID" value="ONM18237.1"/>
    <property type="molecule type" value="Genomic_DNA"/>
</dbReference>
<protein>
    <submittedName>
        <fullName evidence="2">Uncharacterized protein</fullName>
    </submittedName>
</protein>
<evidence type="ECO:0000313" key="2">
    <source>
        <dbReference type="EMBL" id="ONM18241.1"/>
    </source>
</evidence>
<gene>
    <name evidence="2" type="ORF">ZEAMMB73_Zm00001d004053</name>
</gene>
<dbReference type="EMBL" id="CM007648">
    <property type="protein sequence ID" value="ONM18226.1"/>
    <property type="molecule type" value="Genomic_DNA"/>
</dbReference>
<dbReference type="EMBL" id="CM007648">
    <property type="protein sequence ID" value="ONM18238.1"/>
    <property type="molecule type" value="Genomic_DNA"/>
</dbReference>
<dbReference type="EMBL" id="CM007648">
    <property type="protein sequence ID" value="ONM18231.1"/>
    <property type="molecule type" value="Genomic_DNA"/>
</dbReference>
<feature type="region of interest" description="Disordered" evidence="1">
    <location>
        <begin position="1"/>
        <end position="58"/>
    </location>
</feature>
<dbReference type="EMBL" id="CM007648">
    <property type="protein sequence ID" value="ONM18230.1"/>
    <property type="molecule type" value="Genomic_DNA"/>
</dbReference>
<dbReference type="ExpressionAtlas" id="A0A1D6ED50">
    <property type="expression patterns" value="baseline"/>
</dbReference>
<dbReference type="InParanoid" id="A0A1D6ED50"/>
<dbReference type="EMBL" id="CM007648">
    <property type="protein sequence ID" value="ONM18227.1"/>
    <property type="molecule type" value="Genomic_DNA"/>
</dbReference>
<dbReference type="EMBL" id="CM007648">
    <property type="protein sequence ID" value="ONM18241.1"/>
    <property type="molecule type" value="Genomic_DNA"/>
</dbReference>
<dbReference type="AlphaFoldDB" id="A0A1D6ED50"/>
<organism evidence="2">
    <name type="scientific">Zea mays</name>
    <name type="common">Maize</name>
    <dbReference type="NCBI Taxonomy" id="4577"/>
    <lineage>
        <taxon>Eukaryota</taxon>
        <taxon>Viridiplantae</taxon>
        <taxon>Streptophyta</taxon>
        <taxon>Embryophyta</taxon>
        <taxon>Tracheophyta</taxon>
        <taxon>Spermatophyta</taxon>
        <taxon>Magnoliopsida</taxon>
        <taxon>Liliopsida</taxon>
        <taxon>Poales</taxon>
        <taxon>Poaceae</taxon>
        <taxon>PACMAD clade</taxon>
        <taxon>Panicoideae</taxon>
        <taxon>Andropogonodae</taxon>
        <taxon>Andropogoneae</taxon>
        <taxon>Tripsacinae</taxon>
        <taxon>Zea</taxon>
    </lineage>
</organism>
<dbReference type="IntAct" id="A0A1D6ED50">
    <property type="interactions" value="2"/>
</dbReference>